<feature type="chain" id="PRO_5043877234" evidence="10">
    <location>
        <begin position="21"/>
        <end position="432"/>
    </location>
</feature>
<feature type="domain" description="Calcineurin-like phosphoesterase" evidence="11">
    <location>
        <begin position="25"/>
        <end position="284"/>
    </location>
</feature>
<evidence type="ECO:0000256" key="7">
    <source>
        <dbReference type="ARBA" id="ARBA00022801"/>
    </source>
</evidence>
<comment type="caution">
    <text evidence="13">The sequence shown here is derived from an EMBL/GenBank/DDBJ whole genome shotgun (WGS) entry which is preliminary data.</text>
</comment>
<dbReference type="PANTHER" id="PTHR10340">
    <property type="entry name" value="SPHINGOMYELIN PHOSPHODIESTERASE"/>
    <property type="match status" value="1"/>
</dbReference>
<dbReference type="CDD" id="cd00842">
    <property type="entry name" value="MPP_ASMase"/>
    <property type="match status" value="1"/>
</dbReference>
<dbReference type="Gene3D" id="3.60.21.10">
    <property type="match status" value="1"/>
</dbReference>
<name>A0AAV8A8M6_9EUKA</name>
<comment type="subcellular location">
    <subcellularLocation>
        <location evidence="2">Secreted</location>
    </subcellularLocation>
</comment>
<keyword evidence="9" id="KW-0325">Glycoprotein</keyword>
<comment type="similarity">
    <text evidence="3">Belongs to the acid sphingomyelinase family.</text>
</comment>
<dbReference type="SUPFAM" id="SSF56300">
    <property type="entry name" value="Metallo-dependent phosphatases"/>
    <property type="match status" value="1"/>
</dbReference>
<dbReference type="PANTHER" id="PTHR10340:SF57">
    <property type="entry name" value="METALLOPHOS DOMAIN-CONTAINING PROTEIN"/>
    <property type="match status" value="1"/>
</dbReference>
<evidence type="ECO:0000256" key="1">
    <source>
        <dbReference type="ARBA" id="ARBA00001947"/>
    </source>
</evidence>
<evidence type="ECO:0000256" key="6">
    <source>
        <dbReference type="ARBA" id="ARBA00022729"/>
    </source>
</evidence>
<keyword evidence="5" id="KW-0479">Metal-binding</keyword>
<feature type="signal peptide" evidence="10">
    <location>
        <begin position="1"/>
        <end position="20"/>
    </location>
</feature>
<proteinExistence type="inferred from homology"/>
<protein>
    <submittedName>
        <fullName evidence="13">Sphingomyelin phosphodiesterase</fullName>
    </submittedName>
</protein>
<gene>
    <name evidence="13" type="ORF">M0812_06815</name>
</gene>
<evidence type="ECO:0000256" key="9">
    <source>
        <dbReference type="ARBA" id="ARBA00023180"/>
    </source>
</evidence>
<dbReference type="AlphaFoldDB" id="A0AAV8A8M6"/>
<accession>A0AAV8A8M6</accession>
<keyword evidence="6 10" id="KW-0732">Signal</keyword>
<reference evidence="13" key="1">
    <citation type="submission" date="2022-08" db="EMBL/GenBank/DDBJ databases">
        <title>Novel sulphate-reducing endosymbionts in the free-living metamonad Anaeramoeba.</title>
        <authorList>
            <person name="Jerlstrom-Hultqvist J."/>
            <person name="Cepicka I."/>
            <person name="Gallot-Lavallee L."/>
            <person name="Salas-Leiva D."/>
            <person name="Curtis B.A."/>
            <person name="Zahonova K."/>
            <person name="Pipaliya S."/>
            <person name="Dacks J."/>
            <person name="Roger A.J."/>
        </authorList>
    </citation>
    <scope>NUCLEOTIDE SEQUENCE</scope>
    <source>
        <strain evidence="13">Busselton2</strain>
    </source>
</reference>
<dbReference type="InterPro" id="IPR004843">
    <property type="entry name" value="Calcineurin-like_PHP"/>
</dbReference>
<evidence type="ECO:0000259" key="11">
    <source>
        <dbReference type="Pfam" id="PF00149"/>
    </source>
</evidence>
<dbReference type="Pfam" id="PF00149">
    <property type="entry name" value="Metallophos"/>
    <property type="match status" value="1"/>
</dbReference>
<evidence type="ECO:0000256" key="5">
    <source>
        <dbReference type="ARBA" id="ARBA00022723"/>
    </source>
</evidence>
<keyword evidence="8" id="KW-0862">Zinc</keyword>
<evidence type="ECO:0000313" key="14">
    <source>
        <dbReference type="Proteomes" id="UP001146793"/>
    </source>
</evidence>
<evidence type="ECO:0000259" key="12">
    <source>
        <dbReference type="Pfam" id="PF19272"/>
    </source>
</evidence>
<dbReference type="GO" id="GO:0016787">
    <property type="term" value="F:hydrolase activity"/>
    <property type="evidence" value="ECO:0007669"/>
    <property type="project" value="UniProtKB-KW"/>
</dbReference>
<dbReference type="InterPro" id="IPR041805">
    <property type="entry name" value="ASMase/PPN1_MPP"/>
</dbReference>
<dbReference type="GO" id="GO:0005576">
    <property type="term" value="C:extracellular region"/>
    <property type="evidence" value="ECO:0007669"/>
    <property type="project" value="UniProtKB-SubCell"/>
</dbReference>
<evidence type="ECO:0000313" key="13">
    <source>
        <dbReference type="EMBL" id="KAJ3450631.1"/>
    </source>
</evidence>
<sequence length="432" mass="50108">MKFVLLISILVLLILSGVESSLFGKFLVINDVHVDKNYQEGSMVECTTKCPCCCQSFPSSNYTGQKATKWGSINCNSPFVLFEQLIPQIQKQPVDFIVFLGDTPYMAFWDVDYADTISYIMFLSQELSKLADIPVIPVLGNHDYSPADQFNCHSDMADYYKTMAALYQDWIIDQDTFLKCGYYSQSIIPGLRFVIINGMLCDPANIYTQNRPQDWEDQIEWVDNEIEKAKLNGEKVYIFSHIPVGKSSRRIIPPLCYTDSSLKLAKIMEKYPDTIVAMFSGHTHFDEFRVIYDTKTFTKPVGMNLISPSFVPEGNRYSGFRVYDYDKNNFNITNIHQWYSDTYNVPDDGIPYWNKYFDFNVDYQRFGIDKINPNGLDKLVKLIKTDPEMFKFYYSRYAPKWDFTKVTLQKEKMIKCSLALTSNDIYSNCFDE</sequence>
<feature type="domain" description="Sphingomyelin phosphodiesterase C-terminal" evidence="12">
    <location>
        <begin position="316"/>
        <end position="430"/>
    </location>
</feature>
<dbReference type="Proteomes" id="UP001146793">
    <property type="component" value="Unassembled WGS sequence"/>
</dbReference>
<evidence type="ECO:0000256" key="2">
    <source>
        <dbReference type="ARBA" id="ARBA00004613"/>
    </source>
</evidence>
<evidence type="ECO:0000256" key="4">
    <source>
        <dbReference type="ARBA" id="ARBA00022525"/>
    </source>
</evidence>
<keyword evidence="7" id="KW-0378">Hydrolase</keyword>
<evidence type="ECO:0000256" key="3">
    <source>
        <dbReference type="ARBA" id="ARBA00008234"/>
    </source>
</evidence>
<comment type="cofactor">
    <cofactor evidence="1">
        <name>Zn(2+)</name>
        <dbReference type="ChEBI" id="CHEBI:29105"/>
    </cofactor>
</comment>
<dbReference type="InterPro" id="IPR029052">
    <property type="entry name" value="Metallo-depent_PP-like"/>
</dbReference>
<dbReference type="InterPro" id="IPR045473">
    <property type="entry name" value="ASM_C"/>
</dbReference>
<dbReference type="Pfam" id="PF19272">
    <property type="entry name" value="ASMase_C"/>
    <property type="match status" value="1"/>
</dbReference>
<dbReference type="EMBL" id="JANTQA010000012">
    <property type="protein sequence ID" value="KAJ3450631.1"/>
    <property type="molecule type" value="Genomic_DNA"/>
</dbReference>
<organism evidence="13 14">
    <name type="scientific">Anaeramoeba flamelloides</name>
    <dbReference type="NCBI Taxonomy" id="1746091"/>
    <lineage>
        <taxon>Eukaryota</taxon>
        <taxon>Metamonada</taxon>
        <taxon>Anaeramoebidae</taxon>
        <taxon>Anaeramoeba</taxon>
    </lineage>
</organism>
<dbReference type="GO" id="GO:0046872">
    <property type="term" value="F:metal ion binding"/>
    <property type="evidence" value="ECO:0007669"/>
    <property type="project" value="UniProtKB-KW"/>
</dbReference>
<evidence type="ECO:0000256" key="8">
    <source>
        <dbReference type="ARBA" id="ARBA00022833"/>
    </source>
</evidence>
<evidence type="ECO:0000256" key="10">
    <source>
        <dbReference type="SAM" id="SignalP"/>
    </source>
</evidence>
<keyword evidence="4" id="KW-0964">Secreted</keyword>